<dbReference type="AlphaFoldDB" id="A0A073IUU8"/>
<gene>
    <name evidence="4" type="primary">repA</name>
    <name evidence="4" type="ORF">JQX14_24555</name>
    <name evidence="3" type="ORF">SUH3_08760</name>
</gene>
<accession>A0A073IUU8</accession>
<dbReference type="EMBL" id="JAFBWN010000056">
    <property type="protein sequence ID" value="MBM2357715.1"/>
    <property type="molecule type" value="Genomic_DNA"/>
</dbReference>
<evidence type="ECO:0000313" key="4">
    <source>
        <dbReference type="EMBL" id="MBM2357715.1"/>
    </source>
</evidence>
<dbReference type="NCBIfam" id="TIGR03453">
    <property type="entry name" value="partition_RepA"/>
    <property type="match status" value="1"/>
</dbReference>
<dbReference type="PANTHER" id="PTHR13696:SF52">
    <property type="entry name" value="PARA FAMILY PROTEIN CT_582"/>
    <property type="match status" value="1"/>
</dbReference>
<feature type="domain" description="HTH merR-type" evidence="1">
    <location>
        <begin position="42"/>
        <end position="90"/>
    </location>
</feature>
<evidence type="ECO:0000313" key="3">
    <source>
        <dbReference type="EMBL" id="KEJ94103.1"/>
    </source>
</evidence>
<dbReference type="Pfam" id="PF13614">
    <property type="entry name" value="AAA_31"/>
    <property type="match status" value="1"/>
</dbReference>
<dbReference type="CDD" id="cd02042">
    <property type="entry name" value="ParAB_family"/>
    <property type="match status" value="1"/>
</dbReference>
<dbReference type="Gene3D" id="3.40.50.300">
    <property type="entry name" value="P-loop containing nucleotide triphosphate hydrolases"/>
    <property type="match status" value="1"/>
</dbReference>
<dbReference type="GO" id="GO:0006355">
    <property type="term" value="P:regulation of DNA-templated transcription"/>
    <property type="evidence" value="ECO:0007669"/>
    <property type="project" value="InterPro"/>
</dbReference>
<evidence type="ECO:0000313" key="5">
    <source>
        <dbReference type="Proteomes" id="UP000027746"/>
    </source>
</evidence>
<evidence type="ECO:0000259" key="1">
    <source>
        <dbReference type="Pfam" id="PF13411"/>
    </source>
</evidence>
<dbReference type="InterPro" id="IPR050678">
    <property type="entry name" value="DNA_Partitioning_ATPase"/>
</dbReference>
<dbReference type="SUPFAM" id="SSF52540">
    <property type="entry name" value="P-loop containing nucleoside triphosphate hydrolases"/>
    <property type="match status" value="1"/>
</dbReference>
<comment type="caution">
    <text evidence="3">The sequence shown here is derived from an EMBL/GenBank/DDBJ whole genome shotgun (WGS) entry which is preliminary data.</text>
</comment>
<dbReference type="InterPro" id="IPR000551">
    <property type="entry name" value="MerR-type_HTH_dom"/>
</dbReference>
<dbReference type="InterPro" id="IPR025669">
    <property type="entry name" value="AAA_dom"/>
</dbReference>
<dbReference type="RefSeq" id="WP_037930882.1">
    <property type="nucleotide sequence ID" value="NZ_CP054604.1"/>
</dbReference>
<reference evidence="4" key="2">
    <citation type="submission" date="2021-01" db="EMBL/GenBank/DDBJ databases">
        <title>Diatom-associated Roseobacters Show Island Model of Population Structure.</title>
        <authorList>
            <person name="Qu L."/>
            <person name="Feng X."/>
            <person name="Chen Y."/>
            <person name="Li L."/>
            <person name="Wang X."/>
            <person name="Hu Z."/>
            <person name="Wang H."/>
            <person name="Luo H."/>
        </authorList>
    </citation>
    <scope>NUCLEOTIDE SEQUENCE</scope>
    <source>
        <strain evidence="4">SM26-45</strain>
    </source>
</reference>
<dbReference type="InterPro" id="IPR017818">
    <property type="entry name" value="Plasmid_partition_RepA"/>
</dbReference>
<proteinExistence type="predicted"/>
<keyword evidence="5" id="KW-1185">Reference proteome</keyword>
<protein>
    <submittedName>
        <fullName evidence="3">Chromosome partitioning protein ParA</fullName>
    </submittedName>
    <submittedName>
        <fullName evidence="4">Plasmid partitioning protein RepA</fullName>
    </submittedName>
</protein>
<dbReference type="EMBL" id="JAMD01000019">
    <property type="protein sequence ID" value="KEJ94103.1"/>
    <property type="molecule type" value="Genomic_DNA"/>
</dbReference>
<dbReference type="InterPro" id="IPR027417">
    <property type="entry name" value="P-loop_NTPase"/>
</dbReference>
<dbReference type="OrthoDB" id="9777757at2"/>
<dbReference type="GO" id="GO:0003677">
    <property type="term" value="F:DNA binding"/>
    <property type="evidence" value="ECO:0007669"/>
    <property type="project" value="InterPro"/>
</dbReference>
<evidence type="ECO:0000259" key="2">
    <source>
        <dbReference type="Pfam" id="PF13614"/>
    </source>
</evidence>
<organism evidence="3 5">
    <name type="scientific">Pseudosulfitobacter pseudonitzschiae</name>
    <dbReference type="NCBI Taxonomy" id="1402135"/>
    <lineage>
        <taxon>Bacteria</taxon>
        <taxon>Pseudomonadati</taxon>
        <taxon>Pseudomonadota</taxon>
        <taxon>Alphaproteobacteria</taxon>
        <taxon>Rhodobacterales</taxon>
        <taxon>Roseobacteraceae</taxon>
        <taxon>Pseudosulfitobacter</taxon>
    </lineage>
</organism>
<dbReference type="Pfam" id="PF13411">
    <property type="entry name" value="MerR_1"/>
    <property type="match status" value="1"/>
</dbReference>
<reference evidence="3 5" key="1">
    <citation type="submission" date="2014-01" db="EMBL/GenBank/DDBJ databases">
        <title>Sulfitobacter sp. H3 (MCCC 1A00686) Genome Sequencing.</title>
        <authorList>
            <person name="Lai Q."/>
            <person name="Hong Z."/>
        </authorList>
    </citation>
    <scope>NUCLEOTIDE SEQUENCE [LARGE SCALE GENOMIC DNA]</scope>
    <source>
        <strain evidence="3 5">H3</strain>
    </source>
</reference>
<dbReference type="GeneID" id="68872250"/>
<dbReference type="PANTHER" id="PTHR13696">
    <property type="entry name" value="P-LOOP CONTAINING NUCLEOSIDE TRIPHOSPHATE HYDROLASE"/>
    <property type="match status" value="1"/>
</dbReference>
<name>A0A073IUU8_9RHOB</name>
<dbReference type="Gene3D" id="1.10.1660.10">
    <property type="match status" value="1"/>
</dbReference>
<dbReference type="Proteomes" id="UP000809337">
    <property type="component" value="Unassembled WGS sequence"/>
</dbReference>
<dbReference type="Proteomes" id="UP000027746">
    <property type="component" value="Unassembled WGS sequence"/>
</dbReference>
<sequence length="395" mass="44624">MNEQRIRMDQKIQTMATRLSKSLDVNMRKSFLPDERKALRRFSSTEVAQILGVSQDFLRKMFFEDKLDLGDIETDARGRRFYTAEQIDIARHEIARSSTKFQHIVPRRRDGEHIQIISIANFKGGAGKTTTAIHLAQKLALDGYRVLAIDLDPQASMTTMFGFRPEIDFPEAGTVYDALRYEDPIPFRDVVRKTYFHNLDLAAAGLLLSEFETETAHALRNNIRPPFYQRLALCINEVETDYDIVVIDCPPQLGFTTLSALVASTSLVVTVIPSMLDVASMAQFLQLTSSLMATIADVGASPDWDFMRFLITRFEPNDGPQTQMAAFLRTMFTDDVLTQPFLKSSAVSDAGLTQQTLFEIARTDFHRQTYDRAIESINGVVAEVEGLIKTAWGRK</sequence>
<feature type="domain" description="AAA" evidence="2">
    <location>
        <begin position="115"/>
        <end position="291"/>
    </location>
</feature>